<feature type="repeat" description="Solcar" evidence="8">
    <location>
        <begin position="283"/>
        <end position="368"/>
    </location>
</feature>
<dbReference type="EMBL" id="JANCYW010000018">
    <property type="protein sequence ID" value="KAK4538544.1"/>
    <property type="molecule type" value="Genomic_DNA"/>
</dbReference>
<comment type="similarity">
    <text evidence="2 9">Belongs to the mitochondrial carrier (TC 2.A.29) family.</text>
</comment>
<keyword evidence="5" id="KW-0677">Repeat</keyword>
<gene>
    <name evidence="10" type="ORF">CDCA_CDCA18G4569</name>
</gene>
<evidence type="ECO:0000256" key="8">
    <source>
        <dbReference type="PROSITE-ProRule" id="PRU00282"/>
    </source>
</evidence>
<keyword evidence="6" id="KW-1133">Transmembrane helix</keyword>
<evidence type="ECO:0000256" key="7">
    <source>
        <dbReference type="ARBA" id="ARBA00023136"/>
    </source>
</evidence>
<dbReference type="InterPro" id="IPR018108">
    <property type="entry name" value="MCP_transmembrane"/>
</dbReference>
<evidence type="ECO:0000256" key="3">
    <source>
        <dbReference type="ARBA" id="ARBA00022448"/>
    </source>
</evidence>
<reference evidence="10 11" key="1">
    <citation type="submission" date="2022-07" db="EMBL/GenBank/DDBJ databases">
        <title>Genome-wide signatures of adaptation to extreme environments.</title>
        <authorList>
            <person name="Cho C.H."/>
            <person name="Yoon H.S."/>
        </authorList>
    </citation>
    <scope>NUCLEOTIDE SEQUENCE [LARGE SCALE GENOMIC DNA]</scope>
    <source>
        <strain evidence="10 11">DBV 063 E5</strain>
    </source>
</reference>
<keyword evidence="3 9" id="KW-0813">Transport</keyword>
<dbReference type="SUPFAM" id="SSF103506">
    <property type="entry name" value="Mitochondrial carrier"/>
    <property type="match status" value="1"/>
</dbReference>
<comment type="caution">
    <text evidence="10">The sequence shown here is derived from an EMBL/GenBank/DDBJ whole genome shotgun (WGS) entry which is preliminary data.</text>
</comment>
<dbReference type="AlphaFoldDB" id="A0AAV9J230"/>
<protein>
    <recommendedName>
        <fullName evidence="12">Mitochondrial carrier</fullName>
    </recommendedName>
</protein>
<evidence type="ECO:0000256" key="2">
    <source>
        <dbReference type="ARBA" id="ARBA00006375"/>
    </source>
</evidence>
<evidence type="ECO:0000256" key="1">
    <source>
        <dbReference type="ARBA" id="ARBA00004141"/>
    </source>
</evidence>
<dbReference type="PANTHER" id="PTHR45618">
    <property type="entry name" value="MITOCHONDRIAL DICARBOXYLATE CARRIER-RELATED"/>
    <property type="match status" value="1"/>
</dbReference>
<keyword evidence="4 8" id="KW-0812">Transmembrane</keyword>
<evidence type="ECO:0008006" key="12">
    <source>
        <dbReference type="Google" id="ProtNLM"/>
    </source>
</evidence>
<dbReference type="InterPro" id="IPR050391">
    <property type="entry name" value="Mito_Metabolite_Transporter"/>
</dbReference>
<name>A0AAV9J230_CYACA</name>
<dbReference type="GO" id="GO:0016020">
    <property type="term" value="C:membrane"/>
    <property type="evidence" value="ECO:0007669"/>
    <property type="project" value="UniProtKB-SubCell"/>
</dbReference>
<dbReference type="Proteomes" id="UP001301350">
    <property type="component" value="Unassembled WGS sequence"/>
</dbReference>
<evidence type="ECO:0000313" key="10">
    <source>
        <dbReference type="EMBL" id="KAK4538544.1"/>
    </source>
</evidence>
<evidence type="ECO:0000256" key="4">
    <source>
        <dbReference type="ARBA" id="ARBA00022692"/>
    </source>
</evidence>
<sequence>MSGDDPTRRCLDARVGSANAPYRVSPPSQTIALDGRGMGTRPNLAQQMALGASSSAIATSFSAPFDLIKARLQLQQRPPPLAVKDLDAAPTNPAFHSATHASPRPRYRGMLHAGATIVREEGVLALWAGWNAAMWRAVTYSGTRLGLYQPVRDGYMALWNRWSSSSSAPDATTSPVAVAAALPVKLLAGATSGVLGALVGTPFEAAKVRMQSGTYTYRSTLQALLHMASERSPTAHRWLAPLQALWNGTAATAARAAAMTATQVGLYDGVKTAVADLSGWPSADVRVFFLAAMVAGVFSTTSTSAFDVVKTTQQNAALHTYRGMTDCAVQLWRAEGARVFLKGWVPAYVRLGPHTLITLWVYEGIRQWFGFTEL</sequence>
<keyword evidence="11" id="KW-1185">Reference proteome</keyword>
<keyword evidence="7 8" id="KW-0472">Membrane</keyword>
<dbReference type="Pfam" id="PF00153">
    <property type="entry name" value="Mito_carr"/>
    <property type="match status" value="3"/>
</dbReference>
<dbReference type="PROSITE" id="PS50920">
    <property type="entry name" value="SOLCAR"/>
    <property type="match status" value="3"/>
</dbReference>
<comment type="subcellular location">
    <subcellularLocation>
        <location evidence="1">Membrane</location>
        <topology evidence="1">Multi-pass membrane protein</topology>
    </subcellularLocation>
</comment>
<organism evidence="10 11">
    <name type="scientific">Cyanidium caldarium</name>
    <name type="common">Red alga</name>
    <dbReference type="NCBI Taxonomy" id="2771"/>
    <lineage>
        <taxon>Eukaryota</taxon>
        <taxon>Rhodophyta</taxon>
        <taxon>Bangiophyceae</taxon>
        <taxon>Cyanidiales</taxon>
        <taxon>Cyanidiaceae</taxon>
        <taxon>Cyanidium</taxon>
    </lineage>
</organism>
<proteinExistence type="inferred from homology"/>
<evidence type="ECO:0000256" key="6">
    <source>
        <dbReference type="ARBA" id="ARBA00022989"/>
    </source>
</evidence>
<dbReference type="Gene3D" id="1.50.40.10">
    <property type="entry name" value="Mitochondrial carrier domain"/>
    <property type="match status" value="1"/>
</dbReference>
<feature type="repeat" description="Solcar" evidence="8">
    <location>
        <begin position="180"/>
        <end position="273"/>
    </location>
</feature>
<feature type="repeat" description="Solcar" evidence="8">
    <location>
        <begin position="42"/>
        <end position="154"/>
    </location>
</feature>
<dbReference type="InterPro" id="IPR023395">
    <property type="entry name" value="MCP_dom_sf"/>
</dbReference>
<accession>A0AAV9J230</accession>
<evidence type="ECO:0000313" key="11">
    <source>
        <dbReference type="Proteomes" id="UP001301350"/>
    </source>
</evidence>
<evidence type="ECO:0000256" key="9">
    <source>
        <dbReference type="RuleBase" id="RU000488"/>
    </source>
</evidence>
<evidence type="ECO:0000256" key="5">
    <source>
        <dbReference type="ARBA" id="ARBA00022737"/>
    </source>
</evidence>